<proteinExistence type="predicted"/>
<dbReference type="EMBL" id="JACGWY010000001">
    <property type="protein sequence ID" value="MBA8814995.1"/>
    <property type="molecule type" value="Genomic_DNA"/>
</dbReference>
<dbReference type="GO" id="GO:0003677">
    <property type="term" value="F:DNA binding"/>
    <property type="evidence" value="ECO:0007669"/>
    <property type="project" value="UniProtKB-KW"/>
</dbReference>
<dbReference type="Proteomes" id="UP000526083">
    <property type="component" value="Unassembled WGS sequence"/>
</dbReference>
<keyword evidence="4" id="KW-0238">DNA-binding</keyword>
<dbReference type="PANTHER" id="PTHR44591:SF3">
    <property type="entry name" value="RESPONSE REGULATORY DOMAIN-CONTAINING PROTEIN"/>
    <property type="match status" value="1"/>
</dbReference>
<feature type="modified residue" description="4-aspartylphosphate" evidence="2">
    <location>
        <position position="57"/>
    </location>
</feature>
<gene>
    <name evidence="4" type="ORF">FHX48_000047</name>
</gene>
<evidence type="ECO:0000256" key="2">
    <source>
        <dbReference type="PROSITE-ProRule" id="PRU00169"/>
    </source>
</evidence>
<dbReference type="PANTHER" id="PTHR44591">
    <property type="entry name" value="STRESS RESPONSE REGULATOR PROTEIN 1"/>
    <property type="match status" value="1"/>
</dbReference>
<dbReference type="RefSeq" id="WP_165140840.1">
    <property type="nucleotide sequence ID" value="NZ_JAAOZB010000001.1"/>
</dbReference>
<dbReference type="SMART" id="SM00448">
    <property type="entry name" value="REC"/>
    <property type="match status" value="1"/>
</dbReference>
<accession>A0A7W3PJZ0</accession>
<dbReference type="InterPro" id="IPR050595">
    <property type="entry name" value="Bact_response_regulator"/>
</dbReference>
<reference evidence="4 5" key="1">
    <citation type="submission" date="2020-07" db="EMBL/GenBank/DDBJ databases">
        <title>Sequencing the genomes of 1000 actinobacteria strains.</title>
        <authorList>
            <person name="Klenk H.-P."/>
        </authorList>
    </citation>
    <scope>NUCLEOTIDE SEQUENCE [LARGE SCALE GENOMIC DNA]</scope>
    <source>
        <strain evidence="4 5">DSM 27576</strain>
    </source>
</reference>
<feature type="domain" description="Response regulatory" evidence="3">
    <location>
        <begin position="8"/>
        <end position="122"/>
    </location>
</feature>
<evidence type="ECO:0000256" key="1">
    <source>
        <dbReference type="ARBA" id="ARBA00022553"/>
    </source>
</evidence>
<dbReference type="InterPro" id="IPR001789">
    <property type="entry name" value="Sig_transdc_resp-reg_receiver"/>
</dbReference>
<sequence>MTDPRYTTVLAVDDDAASLMLLDAVLTPLGFDVLLALSAGHAREIAAWEPPGLVLLDVMMPGESGIDACRAWRADPAWAEVPIIMLTAAQAHRAECLQAGADDFLEKPLDIDSLAEITNQWAVSPRAPISSMR</sequence>
<evidence type="ECO:0000313" key="4">
    <source>
        <dbReference type="EMBL" id="MBA8814995.1"/>
    </source>
</evidence>
<comment type="caution">
    <text evidence="4">The sequence shown here is derived from an EMBL/GenBank/DDBJ whole genome shotgun (WGS) entry which is preliminary data.</text>
</comment>
<evidence type="ECO:0000313" key="5">
    <source>
        <dbReference type="Proteomes" id="UP000526083"/>
    </source>
</evidence>
<dbReference type="Pfam" id="PF00072">
    <property type="entry name" value="Response_reg"/>
    <property type="match status" value="1"/>
</dbReference>
<keyword evidence="1 2" id="KW-0597">Phosphoprotein</keyword>
<keyword evidence="5" id="KW-1185">Reference proteome</keyword>
<evidence type="ECO:0000259" key="3">
    <source>
        <dbReference type="PROSITE" id="PS50110"/>
    </source>
</evidence>
<dbReference type="PROSITE" id="PS50110">
    <property type="entry name" value="RESPONSE_REGULATORY"/>
    <property type="match status" value="1"/>
</dbReference>
<protein>
    <submittedName>
        <fullName evidence="4">DNA-binding response OmpR family regulator</fullName>
    </submittedName>
</protein>
<dbReference type="SUPFAM" id="SSF52172">
    <property type="entry name" value="CheY-like"/>
    <property type="match status" value="1"/>
</dbReference>
<name>A0A7W3PJZ0_9MICO</name>
<dbReference type="GO" id="GO:0000160">
    <property type="term" value="P:phosphorelay signal transduction system"/>
    <property type="evidence" value="ECO:0007669"/>
    <property type="project" value="InterPro"/>
</dbReference>
<dbReference type="AlphaFoldDB" id="A0A7W3PJZ0"/>
<dbReference type="InterPro" id="IPR011006">
    <property type="entry name" value="CheY-like_superfamily"/>
</dbReference>
<organism evidence="4 5">
    <name type="scientific">Microbacterium halimionae</name>
    <dbReference type="NCBI Taxonomy" id="1526413"/>
    <lineage>
        <taxon>Bacteria</taxon>
        <taxon>Bacillati</taxon>
        <taxon>Actinomycetota</taxon>
        <taxon>Actinomycetes</taxon>
        <taxon>Micrococcales</taxon>
        <taxon>Microbacteriaceae</taxon>
        <taxon>Microbacterium</taxon>
    </lineage>
</organism>
<dbReference type="Gene3D" id="3.40.50.2300">
    <property type="match status" value="1"/>
</dbReference>